<protein>
    <submittedName>
        <fullName evidence="1">Uncharacterized protein</fullName>
    </submittedName>
</protein>
<comment type="caution">
    <text evidence="1">The sequence shown here is derived from an EMBL/GenBank/DDBJ whole genome shotgun (WGS) entry which is preliminary data.</text>
</comment>
<proteinExistence type="predicted"/>
<gene>
    <name evidence="1" type="ORF">JRQ81_010925</name>
</gene>
<evidence type="ECO:0000313" key="1">
    <source>
        <dbReference type="EMBL" id="KAJ7338222.1"/>
    </source>
</evidence>
<keyword evidence="2" id="KW-1185">Reference proteome</keyword>
<accession>A0A9Q0Y2H4</accession>
<name>A0A9Q0Y2H4_9SAUR</name>
<dbReference type="OrthoDB" id="6782675at2759"/>
<evidence type="ECO:0000313" key="2">
    <source>
        <dbReference type="Proteomes" id="UP001142489"/>
    </source>
</evidence>
<organism evidence="1 2">
    <name type="scientific">Phrynocephalus forsythii</name>
    <dbReference type="NCBI Taxonomy" id="171643"/>
    <lineage>
        <taxon>Eukaryota</taxon>
        <taxon>Metazoa</taxon>
        <taxon>Chordata</taxon>
        <taxon>Craniata</taxon>
        <taxon>Vertebrata</taxon>
        <taxon>Euteleostomi</taxon>
        <taxon>Lepidosauria</taxon>
        <taxon>Squamata</taxon>
        <taxon>Bifurcata</taxon>
        <taxon>Unidentata</taxon>
        <taxon>Episquamata</taxon>
        <taxon>Toxicofera</taxon>
        <taxon>Iguania</taxon>
        <taxon>Acrodonta</taxon>
        <taxon>Agamidae</taxon>
        <taxon>Agaminae</taxon>
        <taxon>Phrynocephalus</taxon>
    </lineage>
</organism>
<dbReference type="EMBL" id="JAPFRF010000003">
    <property type="protein sequence ID" value="KAJ7338222.1"/>
    <property type="molecule type" value="Genomic_DNA"/>
</dbReference>
<dbReference type="Proteomes" id="UP001142489">
    <property type="component" value="Unassembled WGS sequence"/>
</dbReference>
<feature type="non-terminal residue" evidence="1">
    <location>
        <position position="1"/>
    </location>
</feature>
<reference evidence="1" key="1">
    <citation type="journal article" date="2023" name="DNA Res.">
        <title>Chromosome-level genome assembly of Phrynocephalus forsythii using third-generation DNA sequencing and Hi-C analysis.</title>
        <authorList>
            <person name="Qi Y."/>
            <person name="Zhao W."/>
            <person name="Zhao Y."/>
            <person name="Niu C."/>
            <person name="Cao S."/>
            <person name="Zhang Y."/>
        </authorList>
    </citation>
    <scope>NUCLEOTIDE SEQUENCE</scope>
    <source>
        <tissue evidence="1">Muscle</tissue>
    </source>
</reference>
<dbReference type="AlphaFoldDB" id="A0A9Q0Y2H4"/>
<sequence length="111" mass="12601">RDVYFRNQGAVPRATIMTAEGKQPTTNKGFLPCIKGVMDRMDKVLKNNNLQTGFRPTTKKYNRCYGQQRTKRNQPPLQEYTGYLVVVARYILGPQSAASRPESKSMKNTAD</sequence>